<evidence type="ECO:0008006" key="3">
    <source>
        <dbReference type="Google" id="ProtNLM"/>
    </source>
</evidence>
<dbReference type="EMBL" id="JBHRYN010000011">
    <property type="protein sequence ID" value="MFC3701740.1"/>
    <property type="molecule type" value="Genomic_DNA"/>
</dbReference>
<dbReference type="RefSeq" id="WP_290279961.1">
    <property type="nucleotide sequence ID" value="NZ_JAUFQI010000001.1"/>
</dbReference>
<protein>
    <recommendedName>
        <fullName evidence="3">Lipoprotein</fullName>
    </recommendedName>
</protein>
<keyword evidence="2" id="KW-1185">Reference proteome</keyword>
<evidence type="ECO:0000313" key="2">
    <source>
        <dbReference type="Proteomes" id="UP001595710"/>
    </source>
</evidence>
<gene>
    <name evidence="1" type="ORF">ACFOND_08835</name>
</gene>
<accession>A0ABV7WV05</accession>
<sequence length="286" mass="30562">MKKINKSIMTLAFVSAVLMGCKVEGDANSDSNDNQSTSTLATIALSSPTYEVLEEDKTAAIIIQSSALSTLDAGISAALDEEEDPVPSAVQSRKNTPKCIGNDGIATVVVESPNVSTSGEYSDTGSMTVDASFTNCSLVIDNEMLTLNGSFEFELQWDGVISEQEQGSDDAFGFESVVITVTFDDFSSTIDNETTMIQGAVEYTVNDNGLSMEWALAVASPAWDNKIVTTRSTSPYTYSKTGLAGSWIVNGKNNSKVEVSIKYDNEGLIYLVSVNGGTEEEIDLTY</sequence>
<reference evidence="2" key="1">
    <citation type="journal article" date="2019" name="Int. J. Syst. Evol. Microbiol.">
        <title>The Global Catalogue of Microorganisms (GCM) 10K type strain sequencing project: providing services to taxonomists for standard genome sequencing and annotation.</title>
        <authorList>
            <consortium name="The Broad Institute Genomics Platform"/>
            <consortium name="The Broad Institute Genome Sequencing Center for Infectious Disease"/>
            <person name="Wu L."/>
            <person name="Ma J."/>
        </authorList>
    </citation>
    <scope>NUCLEOTIDE SEQUENCE [LARGE SCALE GENOMIC DNA]</scope>
    <source>
        <strain evidence="2">CECT 8288</strain>
    </source>
</reference>
<comment type="caution">
    <text evidence="1">The sequence shown here is derived from an EMBL/GenBank/DDBJ whole genome shotgun (WGS) entry which is preliminary data.</text>
</comment>
<proteinExistence type="predicted"/>
<dbReference type="Proteomes" id="UP001595710">
    <property type="component" value="Unassembled WGS sequence"/>
</dbReference>
<name>A0ABV7WV05_9GAMM</name>
<organism evidence="1 2">
    <name type="scientific">Reinekea marina</name>
    <dbReference type="NCBI Taxonomy" id="1310421"/>
    <lineage>
        <taxon>Bacteria</taxon>
        <taxon>Pseudomonadati</taxon>
        <taxon>Pseudomonadota</taxon>
        <taxon>Gammaproteobacteria</taxon>
        <taxon>Oceanospirillales</taxon>
        <taxon>Saccharospirillaceae</taxon>
        <taxon>Reinekea</taxon>
    </lineage>
</organism>
<evidence type="ECO:0000313" key="1">
    <source>
        <dbReference type="EMBL" id="MFC3701740.1"/>
    </source>
</evidence>
<dbReference type="PROSITE" id="PS51257">
    <property type="entry name" value="PROKAR_LIPOPROTEIN"/>
    <property type="match status" value="1"/>
</dbReference>